<sequence>MNFDLPDLSKDHAVVKAARLMQHLYHQYETALEPCTRVLEAFPELKPDQVMCLWVGVNIAENQECREHIELVTP</sequence>
<comment type="caution">
    <text evidence="1">The sequence shown here is derived from an EMBL/GenBank/DDBJ whole genome shotgun (WGS) entry which is preliminary data.</text>
</comment>
<proteinExistence type="predicted"/>
<name>A0A9X0R7L2_VIBME</name>
<dbReference type="RefSeq" id="WP_187026007.1">
    <property type="nucleotide sequence ID" value="NZ_JACRUP010000005.1"/>
</dbReference>
<protein>
    <submittedName>
        <fullName evidence="1">Uncharacterized protein</fullName>
    </submittedName>
</protein>
<keyword evidence="2" id="KW-1185">Reference proteome</keyword>
<gene>
    <name evidence="1" type="ORF">H8Q88_09665</name>
</gene>
<evidence type="ECO:0000313" key="1">
    <source>
        <dbReference type="EMBL" id="MBC5851219.1"/>
    </source>
</evidence>
<dbReference type="AlphaFoldDB" id="A0A9X0R7L2"/>
<evidence type="ECO:0000313" key="2">
    <source>
        <dbReference type="Proteomes" id="UP000615796"/>
    </source>
</evidence>
<dbReference type="Proteomes" id="UP000615796">
    <property type="component" value="Unassembled WGS sequence"/>
</dbReference>
<organism evidence="1 2">
    <name type="scientific">Vibrio metschnikovii</name>
    <dbReference type="NCBI Taxonomy" id="28172"/>
    <lineage>
        <taxon>Bacteria</taxon>
        <taxon>Pseudomonadati</taxon>
        <taxon>Pseudomonadota</taxon>
        <taxon>Gammaproteobacteria</taxon>
        <taxon>Vibrionales</taxon>
        <taxon>Vibrionaceae</taxon>
        <taxon>Vibrio</taxon>
    </lineage>
</organism>
<accession>A0A9X0R7L2</accession>
<reference evidence="1" key="1">
    <citation type="submission" date="2020-08" db="EMBL/GenBank/DDBJ databases">
        <title>Genome Sequencing and Pan-Genome Analysis of Migratory bird Vibrio Strains, Inner Mongolia.</title>
        <authorList>
            <person name="Zheng L."/>
        </authorList>
    </citation>
    <scope>NUCLEOTIDE SEQUENCE</scope>
    <source>
        <strain evidence="1">M13F</strain>
    </source>
</reference>
<dbReference type="EMBL" id="JACRUP010000005">
    <property type="protein sequence ID" value="MBC5851219.1"/>
    <property type="molecule type" value="Genomic_DNA"/>
</dbReference>